<evidence type="ECO:0000256" key="3">
    <source>
        <dbReference type="ARBA" id="ARBA00022723"/>
    </source>
</evidence>
<name>A0AAV9XXG5_9CRYT</name>
<keyword evidence="6" id="KW-0482">Metalloprotease</keyword>
<evidence type="ECO:0000259" key="8">
    <source>
        <dbReference type="Pfam" id="PF00675"/>
    </source>
</evidence>
<dbReference type="EMBL" id="JAWDEY010000013">
    <property type="protein sequence ID" value="KAK6589293.1"/>
    <property type="molecule type" value="Genomic_DNA"/>
</dbReference>
<dbReference type="InterPro" id="IPR050626">
    <property type="entry name" value="Peptidase_M16"/>
</dbReference>
<evidence type="ECO:0000256" key="7">
    <source>
        <dbReference type="SAM" id="SignalP"/>
    </source>
</evidence>
<organism evidence="10 11">
    <name type="scientific">Cryptosporidium xiaoi</name>
    <dbReference type="NCBI Taxonomy" id="659607"/>
    <lineage>
        <taxon>Eukaryota</taxon>
        <taxon>Sar</taxon>
        <taxon>Alveolata</taxon>
        <taxon>Apicomplexa</taxon>
        <taxon>Conoidasida</taxon>
        <taxon>Coccidia</taxon>
        <taxon>Eucoccidiorida</taxon>
        <taxon>Eimeriorina</taxon>
        <taxon>Cryptosporidiidae</taxon>
        <taxon>Cryptosporidium</taxon>
    </lineage>
</organism>
<keyword evidence="5" id="KW-0862">Zinc</keyword>
<dbReference type="AlphaFoldDB" id="A0AAV9XXG5"/>
<evidence type="ECO:0000259" key="9">
    <source>
        <dbReference type="Pfam" id="PF05193"/>
    </source>
</evidence>
<evidence type="ECO:0000256" key="2">
    <source>
        <dbReference type="ARBA" id="ARBA00022670"/>
    </source>
</evidence>
<keyword evidence="7" id="KW-0732">Signal</keyword>
<dbReference type="Pfam" id="PF05193">
    <property type="entry name" value="Peptidase_M16_C"/>
    <property type="match status" value="1"/>
</dbReference>
<evidence type="ECO:0000256" key="5">
    <source>
        <dbReference type="ARBA" id="ARBA00022833"/>
    </source>
</evidence>
<keyword evidence="2" id="KW-0645">Protease</keyword>
<reference evidence="10 11" key="1">
    <citation type="submission" date="2023-10" db="EMBL/GenBank/DDBJ databases">
        <title>Comparative genomics analysis reveals potential genetic determinants of host preference in Cryptosporidium xiaoi.</title>
        <authorList>
            <person name="Xiao L."/>
            <person name="Li J."/>
        </authorList>
    </citation>
    <scope>NUCLEOTIDE SEQUENCE [LARGE SCALE GENOMIC DNA]</scope>
    <source>
        <strain evidence="10 11">52996</strain>
    </source>
</reference>
<feature type="chain" id="PRO_5043564321" evidence="7">
    <location>
        <begin position="23"/>
        <end position="1206"/>
    </location>
</feature>
<feature type="signal peptide" evidence="7">
    <location>
        <begin position="1"/>
        <end position="22"/>
    </location>
</feature>
<evidence type="ECO:0000313" key="10">
    <source>
        <dbReference type="EMBL" id="KAK6589293.1"/>
    </source>
</evidence>
<dbReference type="InterPro" id="IPR007863">
    <property type="entry name" value="Peptidase_M16_C"/>
</dbReference>
<evidence type="ECO:0000256" key="6">
    <source>
        <dbReference type="ARBA" id="ARBA00023049"/>
    </source>
</evidence>
<comment type="caution">
    <text evidence="10">The sequence shown here is derived from an EMBL/GenBank/DDBJ whole genome shotgun (WGS) entry which is preliminary data.</text>
</comment>
<sequence>MLCKLPFTLLLSCLILIIKLSCILEKDYNIHKVSLLNLCEYSENQPRIRKCIGDEKFVKSKIDKAKYRYLKLDNGLKVYLVSNENIVNSEVAISVGVGFLHDPIDIQGLSNLVQHTLLLSSKQYPDVDEFNNFINTLNGKIYLDLHSKLTVYSFSIGSEYLNESLFRFSSYFTNPILSKDNVNKALVTIFNIIERMRTNEKWVMRTIEREVCRASTSFNRDILGNKNIFLNNPNLSNGELYDRVIDYFNNYYSPNIMTLSVVGREPLEKLEKYVIKSFGNIKNNGVRLFRMEDSYKFTVNPFISISGKIISIKRPRKKDMNTFTIRIPVEFQVVYWKRIPALYIKYLLDSSYRGILRSYFTKIGVSSKVKVSTTSFDGFSTLDISVNLYNKELNRSWEVIGAIILALKFIVRSPVTERLLNEIKDVTDLLFNYRESDFYKDIAYNIAYKSQKYNIKPDEVIFADEVIQVLDVGFTESFLNSIDINGIVIFYSTPELLLKRQKKDSGENLKVLNTKKYINFRSSMFNVGENSSTLMSLFQRIYKSIKEYIIFIYSFIFKELKLEDRDMKREYSSSEYSDEIGVINYTNNFIECNSILRSKYLNSEYCVNEIPTLFMDEIHDMTFNEIKEVYLLDIETPNKYIPLDLSVLEIDERTKIIPQPLLFSIKRYINKSLFKDSKYMKEYTYYPEIFNFYYKNSEITSIPEASLSIRIQTPVITSELSKIVPGVLKIVPRLIVSIEILCSTLLVALEDEIHGFRLTRNEFKILNYNSYFYNSLPNGFTVILSGYKDVIPTFLRVFADYLRNPNERMTYSDFKRGYESVYKLLYKTVFHSSSLTKSLEIIRTITENQQLSPTEIFREIENVGYADIMELSKFLAKHGQLEGIFMNNIDPIFAGDILNEFIFLLGREKNNMIRLHVSENQKVLIENKAAVMKSLKLKSKSYTVQNMLTPISKSDKIYFNSYEILDITSLPDKLWRSYKFEYSNNDNDKSVVSLLLGVGTKTPFTIALATLSNIFLSDLMTMFLKKLSIENETARSFSPAYYSSLMFIIIQIDSYSKDVTYLTEFLLGFLNEVFKNPYLIDKNDFYIIKRDCINKFKKLNNNIELFNNLFFTFVEGSSHPFVWVEKVIQILETLTFARFLKLFKLLHKTPQIIVSIQSKLSHKYKFDRYLPSGYTLLNNTDSLLSQDNLYIYKLPINISPNIFSED</sequence>
<dbReference type="PANTHER" id="PTHR43690:SF18">
    <property type="entry name" value="INSULIN-DEGRADING ENZYME-RELATED"/>
    <property type="match status" value="1"/>
</dbReference>
<evidence type="ECO:0000313" key="11">
    <source>
        <dbReference type="Proteomes" id="UP001311799"/>
    </source>
</evidence>
<comment type="similarity">
    <text evidence="1">Belongs to the peptidase M16 family.</text>
</comment>
<evidence type="ECO:0000256" key="4">
    <source>
        <dbReference type="ARBA" id="ARBA00022801"/>
    </source>
</evidence>
<dbReference type="PANTHER" id="PTHR43690">
    <property type="entry name" value="NARDILYSIN"/>
    <property type="match status" value="1"/>
</dbReference>
<feature type="domain" description="Peptidase M16 C-terminal" evidence="9">
    <location>
        <begin position="241"/>
        <end position="425"/>
    </location>
</feature>
<accession>A0AAV9XXG5</accession>
<dbReference type="Proteomes" id="UP001311799">
    <property type="component" value="Unassembled WGS sequence"/>
</dbReference>
<dbReference type="Gene3D" id="3.30.830.10">
    <property type="entry name" value="Metalloenzyme, LuxS/M16 peptidase-like"/>
    <property type="match status" value="3"/>
</dbReference>
<evidence type="ECO:0000256" key="1">
    <source>
        <dbReference type="ARBA" id="ARBA00007261"/>
    </source>
</evidence>
<dbReference type="InterPro" id="IPR011249">
    <property type="entry name" value="Metalloenz_LuxS/M16"/>
</dbReference>
<proteinExistence type="inferred from homology"/>
<keyword evidence="3" id="KW-0479">Metal-binding</keyword>
<feature type="domain" description="Peptidase M16 N-terminal" evidence="8">
    <location>
        <begin position="78"/>
        <end position="203"/>
    </location>
</feature>
<keyword evidence="4" id="KW-0378">Hydrolase</keyword>
<protein>
    <submittedName>
        <fullName evidence="10">Secreted insulinase like peptidase</fullName>
    </submittedName>
</protein>
<dbReference type="Pfam" id="PF00675">
    <property type="entry name" value="Peptidase_M16"/>
    <property type="match status" value="1"/>
</dbReference>
<dbReference type="GO" id="GO:0046872">
    <property type="term" value="F:metal ion binding"/>
    <property type="evidence" value="ECO:0007669"/>
    <property type="project" value="UniProtKB-KW"/>
</dbReference>
<keyword evidence="11" id="KW-1185">Reference proteome</keyword>
<dbReference type="GO" id="GO:0008237">
    <property type="term" value="F:metallopeptidase activity"/>
    <property type="evidence" value="ECO:0007669"/>
    <property type="project" value="UniProtKB-KW"/>
</dbReference>
<dbReference type="GO" id="GO:0006508">
    <property type="term" value="P:proteolysis"/>
    <property type="evidence" value="ECO:0007669"/>
    <property type="project" value="UniProtKB-KW"/>
</dbReference>
<dbReference type="SUPFAM" id="SSF63411">
    <property type="entry name" value="LuxS/MPP-like metallohydrolase"/>
    <property type="match status" value="3"/>
</dbReference>
<dbReference type="InterPro" id="IPR011765">
    <property type="entry name" value="Pept_M16_N"/>
</dbReference>
<gene>
    <name evidence="10" type="ORF">RS030_213262</name>
</gene>